<dbReference type="AlphaFoldDB" id="A0A8I0Q902"/>
<evidence type="ECO:0000313" key="6">
    <source>
        <dbReference type="EMBL" id="MBE8614858.1"/>
    </source>
</evidence>
<dbReference type="InterPro" id="IPR036388">
    <property type="entry name" value="WH-like_DNA-bd_sf"/>
</dbReference>
<evidence type="ECO:0000256" key="3">
    <source>
        <dbReference type="ARBA" id="ARBA00023163"/>
    </source>
</evidence>
<dbReference type="GO" id="GO:0003677">
    <property type="term" value="F:DNA binding"/>
    <property type="evidence" value="ECO:0007669"/>
    <property type="project" value="UniProtKB-KW"/>
</dbReference>
<keyword evidence="3" id="KW-0804">Transcription</keyword>
<keyword evidence="2 6" id="KW-0238">DNA-binding</keyword>
<evidence type="ECO:0000259" key="4">
    <source>
        <dbReference type="PROSITE" id="PS51077"/>
    </source>
</evidence>
<dbReference type="InterPro" id="IPR050707">
    <property type="entry name" value="HTH_MetabolicPath_Reg"/>
</dbReference>
<dbReference type="NCBIfam" id="NF011671">
    <property type="entry name" value="PRK15090.1"/>
    <property type="match status" value="1"/>
</dbReference>
<comment type="caution">
    <text evidence="6">The sequence shown here is derived from an EMBL/GenBank/DDBJ whole genome shotgun (WGS) entry which is preliminary data.</text>
</comment>
<reference evidence="6" key="1">
    <citation type="submission" date="2017-12" db="EMBL/GenBank/DDBJ databases">
        <title>Genome sequencing and analysis.</title>
        <authorList>
            <person name="Huang Y.-T."/>
        </authorList>
    </citation>
    <scope>NUCLEOTIDE SEQUENCE</scope>
    <source>
        <strain evidence="6">VGH116</strain>
    </source>
</reference>
<dbReference type="Gene3D" id="3.30.450.40">
    <property type="match status" value="1"/>
</dbReference>
<dbReference type="PROSITE" id="PS51078">
    <property type="entry name" value="ICLR_ED"/>
    <property type="match status" value="1"/>
</dbReference>
<dbReference type="PANTHER" id="PTHR30136:SF7">
    <property type="entry name" value="HTH-TYPE TRANSCRIPTIONAL REGULATOR KDGR-RELATED"/>
    <property type="match status" value="1"/>
</dbReference>
<protein>
    <submittedName>
        <fullName evidence="6">DNA-binding transcriptional regulator KdgR</fullName>
    </submittedName>
</protein>
<organism evidence="6 7">
    <name type="scientific">Morganella morganii</name>
    <name type="common">Proteus morganii</name>
    <dbReference type="NCBI Taxonomy" id="582"/>
    <lineage>
        <taxon>Bacteria</taxon>
        <taxon>Pseudomonadati</taxon>
        <taxon>Pseudomonadota</taxon>
        <taxon>Gammaproteobacteria</taxon>
        <taxon>Enterobacterales</taxon>
        <taxon>Morganellaceae</taxon>
        <taxon>Morganella</taxon>
    </lineage>
</organism>
<dbReference type="InterPro" id="IPR005471">
    <property type="entry name" value="Tscrpt_reg_IclR_N"/>
</dbReference>
<evidence type="ECO:0000256" key="2">
    <source>
        <dbReference type="ARBA" id="ARBA00023125"/>
    </source>
</evidence>
<dbReference type="Gene3D" id="1.10.10.10">
    <property type="entry name" value="Winged helix-like DNA-binding domain superfamily/Winged helix DNA-binding domain"/>
    <property type="match status" value="1"/>
</dbReference>
<name>A0A8I0Q902_MORMO</name>
<dbReference type="Pfam" id="PF09339">
    <property type="entry name" value="HTH_IclR"/>
    <property type="match status" value="1"/>
</dbReference>
<dbReference type="GO" id="GO:0045892">
    <property type="term" value="P:negative regulation of DNA-templated transcription"/>
    <property type="evidence" value="ECO:0007669"/>
    <property type="project" value="TreeGrafter"/>
</dbReference>
<accession>A0A8I0Q902</accession>
<dbReference type="SMART" id="SM00346">
    <property type="entry name" value="HTH_ICLR"/>
    <property type="match status" value="1"/>
</dbReference>
<sequence>MSEIENTPDSVSSVLKVFAILQALGEEKVIGVTELSLRIMMSKSTVYRFLQTMKTLGYVSQEGKTDKYSLNLKLFELGAKALENQDLIKLADEQMYRLGKLTKETLHLGTLDEDSIVYLHKIDSEYNLQMYSRIGRRRPLYSTGLGKIMLAWLPETEIRAILANVTFETFTKYTLKDIDALLVELEQVRKQGYAEDKEEMEHGLCCFAVPIYSRMGRIIAGLSLSLPLIRFQEENKVALIVQLHEAAANISAGLGFHDNPFSYTDTNVLAENIDLLPKSAPG</sequence>
<dbReference type="Proteomes" id="UP000650477">
    <property type="component" value="Unassembled WGS sequence"/>
</dbReference>
<dbReference type="InterPro" id="IPR036390">
    <property type="entry name" value="WH_DNA-bd_sf"/>
</dbReference>
<keyword evidence="1" id="KW-0805">Transcription regulation</keyword>
<evidence type="ECO:0000313" key="7">
    <source>
        <dbReference type="Proteomes" id="UP000650477"/>
    </source>
</evidence>
<dbReference type="PROSITE" id="PS51077">
    <property type="entry name" value="HTH_ICLR"/>
    <property type="match status" value="1"/>
</dbReference>
<dbReference type="InterPro" id="IPR029016">
    <property type="entry name" value="GAF-like_dom_sf"/>
</dbReference>
<dbReference type="PANTHER" id="PTHR30136">
    <property type="entry name" value="HELIX-TURN-HELIX TRANSCRIPTIONAL REGULATOR, ICLR FAMILY"/>
    <property type="match status" value="1"/>
</dbReference>
<dbReference type="Pfam" id="PF01614">
    <property type="entry name" value="IclR_C"/>
    <property type="match status" value="1"/>
</dbReference>
<dbReference type="GO" id="GO:0003700">
    <property type="term" value="F:DNA-binding transcription factor activity"/>
    <property type="evidence" value="ECO:0007669"/>
    <property type="project" value="TreeGrafter"/>
</dbReference>
<dbReference type="SUPFAM" id="SSF46785">
    <property type="entry name" value="Winged helix' DNA-binding domain"/>
    <property type="match status" value="1"/>
</dbReference>
<dbReference type="InterPro" id="IPR014757">
    <property type="entry name" value="Tscrpt_reg_IclR_C"/>
</dbReference>
<dbReference type="SUPFAM" id="SSF55781">
    <property type="entry name" value="GAF domain-like"/>
    <property type="match status" value="1"/>
</dbReference>
<dbReference type="EMBL" id="PKLF01000071">
    <property type="protein sequence ID" value="MBE8614858.1"/>
    <property type="molecule type" value="Genomic_DNA"/>
</dbReference>
<feature type="domain" description="IclR-ED" evidence="5">
    <location>
        <begin position="73"/>
        <end position="256"/>
    </location>
</feature>
<evidence type="ECO:0000259" key="5">
    <source>
        <dbReference type="PROSITE" id="PS51078"/>
    </source>
</evidence>
<feature type="domain" description="HTH iclR-type" evidence="4">
    <location>
        <begin position="11"/>
        <end position="72"/>
    </location>
</feature>
<gene>
    <name evidence="6" type="ORF">CYG68_21315</name>
</gene>
<proteinExistence type="predicted"/>
<evidence type="ECO:0000256" key="1">
    <source>
        <dbReference type="ARBA" id="ARBA00023015"/>
    </source>
</evidence>